<keyword evidence="6 10" id="KW-0560">Oxidoreductase</keyword>
<dbReference type="RefSeq" id="XP_007371476.1">
    <property type="nucleotide sequence ID" value="XM_007371414.1"/>
</dbReference>
<evidence type="ECO:0000313" key="12">
    <source>
        <dbReference type="Proteomes" id="UP000053319"/>
    </source>
</evidence>
<evidence type="ECO:0000256" key="3">
    <source>
        <dbReference type="ARBA" id="ARBA00010617"/>
    </source>
</evidence>
<dbReference type="InterPro" id="IPR050121">
    <property type="entry name" value="Cytochrome_P450_monoxygenase"/>
</dbReference>
<dbReference type="Gene3D" id="1.10.630.10">
    <property type="entry name" value="Cytochrome P450"/>
    <property type="match status" value="1"/>
</dbReference>
<evidence type="ECO:0000313" key="11">
    <source>
        <dbReference type="EMBL" id="EJF55798.1"/>
    </source>
</evidence>
<dbReference type="AlphaFoldDB" id="R7SIW1"/>
<dbReference type="InterPro" id="IPR001128">
    <property type="entry name" value="Cyt_P450"/>
</dbReference>
<evidence type="ECO:0000256" key="1">
    <source>
        <dbReference type="ARBA" id="ARBA00001971"/>
    </source>
</evidence>
<dbReference type="GO" id="GO:0020037">
    <property type="term" value="F:heme binding"/>
    <property type="evidence" value="ECO:0007669"/>
    <property type="project" value="InterPro"/>
</dbReference>
<dbReference type="HOGENOM" id="CLU_001570_5_11_1"/>
<evidence type="ECO:0000256" key="6">
    <source>
        <dbReference type="ARBA" id="ARBA00023002"/>
    </source>
</evidence>
<dbReference type="GO" id="GO:0004497">
    <property type="term" value="F:monooxygenase activity"/>
    <property type="evidence" value="ECO:0007669"/>
    <property type="project" value="UniProtKB-KW"/>
</dbReference>
<comment type="similarity">
    <text evidence="3 10">Belongs to the cytochrome P450 family.</text>
</comment>
<dbReference type="OMA" id="HPQASFM"/>
<dbReference type="Proteomes" id="UP000053319">
    <property type="component" value="Unassembled WGS sequence"/>
</dbReference>
<dbReference type="PRINTS" id="PR00385">
    <property type="entry name" value="P450"/>
</dbReference>
<proteinExistence type="inferred from homology"/>
<dbReference type="OrthoDB" id="1470350at2759"/>
<keyword evidence="7 9" id="KW-0408">Iron</keyword>
<dbReference type="InterPro" id="IPR002401">
    <property type="entry name" value="Cyt_P450_E_grp-I"/>
</dbReference>
<dbReference type="SUPFAM" id="SSF48264">
    <property type="entry name" value="Cytochrome P450"/>
    <property type="match status" value="1"/>
</dbReference>
<dbReference type="Pfam" id="PF00067">
    <property type="entry name" value="p450"/>
    <property type="match status" value="1"/>
</dbReference>
<sequence>MSLYVPAAFLAVGALLFVFRLFNRGGIKHIRGPPSPSFILGHDPVIARQEEAGILDIQWMKEYGPTWRVRGAFGTDVIMSADPKAIQHVFQKSGYNYPKKMSQNLLNWLLAGPGIAAVGGHDHQRQRKIMNPAFSVPQLRSFLPLFQRIATKLSNKWKGELVATGELSLLLNKWLSRATLDVIGEAAFDYNYHALDDGERNEISKAYANIFADASYMPSTASLLFRAAWDYIPTPVLKLTRYIPLNPYTRMRKLNNMFREYGKHILREQGPEVDTEKKVNSKDAMSILIKANRSADSKTRLDDEELSAEMFTLTLGGHETTSTTLTFLLYELARHPEYQERMRQEIRDVRSKVAQCGGAELTTEDLDSLTLTNNAIKETLRFHPIALGLARVALKDDVIPLTYPIVSTTGETIREIPVKAGQAFSASFVAYQRLTDVWGEDANEWNPDRFLRIETSKQPANVGVFANLMTFSAGIRACIGWRFSVLEMQAFLAELVETFQFYPPKEKVDIQQAVAGINVFPAIRGKADQGSAMPMRISLAQ</sequence>
<dbReference type="InterPro" id="IPR036396">
    <property type="entry name" value="Cyt_P450_sf"/>
</dbReference>
<reference evidence="11 12" key="1">
    <citation type="journal article" date="2012" name="Science">
        <title>The Paleozoic origin of enzymatic lignin decomposition reconstructed from 31 fungal genomes.</title>
        <authorList>
            <person name="Floudas D."/>
            <person name="Binder M."/>
            <person name="Riley R."/>
            <person name="Barry K."/>
            <person name="Blanchette R.A."/>
            <person name="Henrissat B."/>
            <person name="Martinez A.T."/>
            <person name="Otillar R."/>
            <person name="Spatafora J.W."/>
            <person name="Yadav J.S."/>
            <person name="Aerts A."/>
            <person name="Benoit I."/>
            <person name="Boyd A."/>
            <person name="Carlson A."/>
            <person name="Copeland A."/>
            <person name="Coutinho P.M."/>
            <person name="de Vries R.P."/>
            <person name="Ferreira P."/>
            <person name="Findley K."/>
            <person name="Foster B."/>
            <person name="Gaskell J."/>
            <person name="Glotzer D."/>
            <person name="Gorecki P."/>
            <person name="Heitman J."/>
            <person name="Hesse C."/>
            <person name="Hori C."/>
            <person name="Igarashi K."/>
            <person name="Jurgens J.A."/>
            <person name="Kallen N."/>
            <person name="Kersten P."/>
            <person name="Kohler A."/>
            <person name="Kuees U."/>
            <person name="Kumar T.K.A."/>
            <person name="Kuo A."/>
            <person name="LaButti K."/>
            <person name="Larrondo L.F."/>
            <person name="Lindquist E."/>
            <person name="Ling A."/>
            <person name="Lombard V."/>
            <person name="Lucas S."/>
            <person name="Lundell T."/>
            <person name="Martin R."/>
            <person name="McLaughlin D.J."/>
            <person name="Morgenstern I."/>
            <person name="Morin E."/>
            <person name="Murat C."/>
            <person name="Nagy L.G."/>
            <person name="Nolan M."/>
            <person name="Ohm R.A."/>
            <person name="Patyshakuliyeva A."/>
            <person name="Rokas A."/>
            <person name="Ruiz-Duenas F.J."/>
            <person name="Sabat G."/>
            <person name="Salamov A."/>
            <person name="Samejima M."/>
            <person name="Schmutz J."/>
            <person name="Slot J.C."/>
            <person name="St John F."/>
            <person name="Stenlid J."/>
            <person name="Sun H."/>
            <person name="Sun S."/>
            <person name="Syed K."/>
            <person name="Tsang A."/>
            <person name="Wiebenga A."/>
            <person name="Young D."/>
            <person name="Pisabarro A."/>
            <person name="Eastwood D.C."/>
            <person name="Martin F."/>
            <person name="Cullen D."/>
            <person name="Grigoriev I.V."/>
            <person name="Hibbett D.S."/>
        </authorList>
    </citation>
    <scope>NUCLEOTIDE SEQUENCE [LARGE SCALE GENOMIC DNA]</scope>
    <source>
        <strain evidence="11 12">LYAD-421 SS1</strain>
    </source>
</reference>
<dbReference type="GO" id="GO:0005506">
    <property type="term" value="F:iron ion binding"/>
    <property type="evidence" value="ECO:0007669"/>
    <property type="project" value="InterPro"/>
</dbReference>
<evidence type="ECO:0000256" key="5">
    <source>
        <dbReference type="ARBA" id="ARBA00022723"/>
    </source>
</evidence>
<keyword evidence="8 10" id="KW-0503">Monooxygenase</keyword>
<accession>R7SIW1</accession>
<keyword evidence="5 9" id="KW-0479">Metal-binding</keyword>
<name>R7SIW1_DICSQ</name>
<evidence type="ECO:0000256" key="4">
    <source>
        <dbReference type="ARBA" id="ARBA00022617"/>
    </source>
</evidence>
<dbReference type="PROSITE" id="PS00086">
    <property type="entry name" value="CYTOCHROME_P450"/>
    <property type="match status" value="1"/>
</dbReference>
<evidence type="ECO:0000256" key="10">
    <source>
        <dbReference type="RuleBase" id="RU000461"/>
    </source>
</evidence>
<comment type="cofactor">
    <cofactor evidence="1 9">
        <name>heme</name>
        <dbReference type="ChEBI" id="CHEBI:30413"/>
    </cofactor>
</comment>
<feature type="binding site" description="axial binding residue" evidence="9">
    <location>
        <position position="478"/>
    </location>
    <ligand>
        <name>heme</name>
        <dbReference type="ChEBI" id="CHEBI:30413"/>
    </ligand>
    <ligandPart>
        <name>Fe</name>
        <dbReference type="ChEBI" id="CHEBI:18248"/>
    </ligandPart>
</feature>
<comment type="pathway">
    <text evidence="2">Secondary metabolite biosynthesis.</text>
</comment>
<dbReference type="PANTHER" id="PTHR24305">
    <property type="entry name" value="CYTOCHROME P450"/>
    <property type="match status" value="1"/>
</dbReference>
<evidence type="ECO:0000256" key="9">
    <source>
        <dbReference type="PIRSR" id="PIRSR602401-1"/>
    </source>
</evidence>
<dbReference type="EMBL" id="JH719498">
    <property type="protein sequence ID" value="EJF55798.1"/>
    <property type="molecule type" value="Genomic_DNA"/>
</dbReference>
<protein>
    <submittedName>
        <fullName evidence="11">Cytochrome P450</fullName>
    </submittedName>
</protein>
<dbReference type="GeneID" id="18834132"/>
<dbReference type="InterPro" id="IPR017972">
    <property type="entry name" value="Cyt_P450_CS"/>
</dbReference>
<dbReference type="KEGG" id="dsq:DICSQDRAFT_113925"/>
<keyword evidence="4 9" id="KW-0349">Heme</keyword>
<dbReference type="GO" id="GO:0016705">
    <property type="term" value="F:oxidoreductase activity, acting on paired donors, with incorporation or reduction of molecular oxygen"/>
    <property type="evidence" value="ECO:0007669"/>
    <property type="project" value="InterPro"/>
</dbReference>
<gene>
    <name evidence="11" type="ORF">DICSQDRAFT_113925</name>
</gene>
<evidence type="ECO:0000256" key="8">
    <source>
        <dbReference type="ARBA" id="ARBA00023033"/>
    </source>
</evidence>
<evidence type="ECO:0000256" key="2">
    <source>
        <dbReference type="ARBA" id="ARBA00005179"/>
    </source>
</evidence>
<organism evidence="11 12">
    <name type="scientific">Dichomitus squalens (strain LYAD-421)</name>
    <name type="common">Western red white-rot fungus</name>
    <dbReference type="NCBI Taxonomy" id="732165"/>
    <lineage>
        <taxon>Eukaryota</taxon>
        <taxon>Fungi</taxon>
        <taxon>Dikarya</taxon>
        <taxon>Basidiomycota</taxon>
        <taxon>Agaricomycotina</taxon>
        <taxon>Agaricomycetes</taxon>
        <taxon>Polyporales</taxon>
        <taxon>Polyporaceae</taxon>
        <taxon>Dichomitus</taxon>
    </lineage>
</organism>
<dbReference type="PANTHER" id="PTHR24305:SF166">
    <property type="entry name" value="CYTOCHROME P450 12A4, MITOCHONDRIAL-RELATED"/>
    <property type="match status" value="1"/>
</dbReference>
<evidence type="ECO:0000256" key="7">
    <source>
        <dbReference type="ARBA" id="ARBA00023004"/>
    </source>
</evidence>
<dbReference type="PRINTS" id="PR00463">
    <property type="entry name" value="EP450I"/>
</dbReference>